<name>A0A2M6W4K2_9BACT</name>
<dbReference type="SUPFAM" id="SSF143447">
    <property type="entry name" value="AMMECR1-like"/>
    <property type="match status" value="1"/>
</dbReference>
<comment type="caution">
    <text evidence="2">The sequence shown here is derived from an EMBL/GenBank/DDBJ whole genome shotgun (WGS) entry which is preliminary data.</text>
</comment>
<proteinExistence type="predicted"/>
<feature type="domain" description="AMMECR1" evidence="1">
    <location>
        <begin position="11"/>
        <end position="192"/>
    </location>
</feature>
<reference evidence="3" key="1">
    <citation type="submission" date="2017-09" db="EMBL/GenBank/DDBJ databases">
        <title>Depth-based differentiation of microbial function through sediment-hosted aquifers and enrichment of novel symbionts in the deep terrestrial subsurface.</title>
        <authorList>
            <person name="Probst A.J."/>
            <person name="Ladd B."/>
            <person name="Jarett J.K."/>
            <person name="Geller-Mcgrath D.E."/>
            <person name="Sieber C.M.K."/>
            <person name="Emerson J.B."/>
            <person name="Anantharaman K."/>
            <person name="Thomas B.C."/>
            <person name="Malmstrom R."/>
            <person name="Stieglmeier M."/>
            <person name="Klingl A."/>
            <person name="Woyke T."/>
            <person name="Ryan C.M."/>
            <person name="Banfield J.F."/>
        </authorList>
    </citation>
    <scope>NUCLEOTIDE SEQUENCE [LARGE SCALE GENOMIC DNA]</scope>
</reference>
<dbReference type="InterPro" id="IPR027623">
    <property type="entry name" value="AmmeMemoSam_A"/>
</dbReference>
<dbReference type="AlphaFoldDB" id="A0A2M6W4K2"/>
<dbReference type="EMBL" id="PFBX01000012">
    <property type="protein sequence ID" value="PIT87717.1"/>
    <property type="molecule type" value="Genomic_DNA"/>
</dbReference>
<dbReference type="NCBIfam" id="TIGR00296">
    <property type="entry name" value="TIGR00296 family protein"/>
    <property type="match status" value="1"/>
</dbReference>
<accession>A0A2M6W4K2</accession>
<dbReference type="Pfam" id="PF01871">
    <property type="entry name" value="AMMECR1"/>
    <property type="match status" value="1"/>
</dbReference>
<evidence type="ECO:0000259" key="1">
    <source>
        <dbReference type="PROSITE" id="PS51112"/>
    </source>
</evidence>
<evidence type="ECO:0000313" key="2">
    <source>
        <dbReference type="EMBL" id="PIT87717.1"/>
    </source>
</evidence>
<dbReference type="Gene3D" id="3.30.1490.150">
    <property type="entry name" value="Hypothetical protein ph0010, domain 2"/>
    <property type="match status" value="1"/>
</dbReference>
<sequence>MRGLLIIMDQACQKNIIQMARQSIERYLNTGQTLILDEKEVIDKCLLEHRACFVTLTIAGNLRGCVGHTIPTQSLYLDIIDNAINAGFFDNRFNPLTKEEFKQLKIEVSILIAPRLMHYQKIDEMLEKLQPNQDGVIIKSGIKQATYLPQVWQDLPNKREFLSSLCRKAGLPSDEWQKGNLEIQTYQVEIIK</sequence>
<protein>
    <submittedName>
        <fullName evidence="2">AmmeMemoRadiSam system protein A</fullName>
    </submittedName>
</protein>
<dbReference type="PROSITE" id="PS51112">
    <property type="entry name" value="AMMECR1"/>
    <property type="match status" value="1"/>
</dbReference>
<organism evidence="2 3">
    <name type="scientific">Candidatus Magasanikbacteria bacterium CG10_big_fil_rev_8_21_14_0_10_40_10</name>
    <dbReference type="NCBI Taxonomy" id="1974648"/>
    <lineage>
        <taxon>Bacteria</taxon>
        <taxon>Candidatus Magasanikiibacteriota</taxon>
    </lineage>
</organism>
<dbReference type="InterPro" id="IPR027485">
    <property type="entry name" value="AMMECR1_N"/>
</dbReference>
<dbReference type="Proteomes" id="UP000231183">
    <property type="component" value="Unassembled WGS sequence"/>
</dbReference>
<dbReference type="InterPro" id="IPR002733">
    <property type="entry name" value="AMMECR1_domain"/>
</dbReference>
<dbReference type="InterPro" id="IPR036071">
    <property type="entry name" value="AMMECR1_dom_sf"/>
</dbReference>
<evidence type="ECO:0000313" key="3">
    <source>
        <dbReference type="Proteomes" id="UP000231183"/>
    </source>
</evidence>
<dbReference type="NCBIfam" id="TIGR04335">
    <property type="entry name" value="AmmeMemoSam_A"/>
    <property type="match status" value="1"/>
</dbReference>
<gene>
    <name evidence="2" type="ORF">COU31_01380</name>
</gene>
<dbReference type="PANTHER" id="PTHR13016:SF0">
    <property type="entry name" value="AMME SYNDROME CANDIDATE GENE 1 PROTEIN"/>
    <property type="match status" value="1"/>
</dbReference>
<dbReference type="PANTHER" id="PTHR13016">
    <property type="entry name" value="AMMECR1 HOMOLOG"/>
    <property type="match status" value="1"/>
</dbReference>
<dbReference type="Gene3D" id="3.30.700.20">
    <property type="entry name" value="Hypothetical protein ph0010, domain 1"/>
    <property type="match status" value="1"/>
</dbReference>
<dbReference type="InterPro" id="IPR023473">
    <property type="entry name" value="AMMECR1"/>
</dbReference>